<feature type="non-terminal residue" evidence="1">
    <location>
        <position position="1"/>
    </location>
</feature>
<accession>K1SDB4</accession>
<sequence length="51" mass="5475">EKTRHAKEIDAVATALVEAFISNLEGKGDLDKAAATIAEGIKDYSTDKRGR</sequence>
<protein>
    <submittedName>
        <fullName evidence="1">Uncharacterized protein</fullName>
    </submittedName>
</protein>
<reference evidence="1" key="1">
    <citation type="journal article" date="2013" name="Environ. Microbiol.">
        <title>Microbiota from the distal guts of lean and obese adolescents exhibit partial functional redundancy besides clear differences in community structure.</title>
        <authorList>
            <person name="Ferrer M."/>
            <person name="Ruiz A."/>
            <person name="Lanza F."/>
            <person name="Haange S.B."/>
            <person name="Oberbach A."/>
            <person name="Till H."/>
            <person name="Bargiela R."/>
            <person name="Campoy C."/>
            <person name="Segura M.T."/>
            <person name="Richter M."/>
            <person name="von Bergen M."/>
            <person name="Seifert J."/>
            <person name="Suarez A."/>
        </authorList>
    </citation>
    <scope>NUCLEOTIDE SEQUENCE</scope>
</reference>
<comment type="caution">
    <text evidence="1">The sequence shown here is derived from an EMBL/GenBank/DDBJ whole genome shotgun (WGS) entry which is preliminary data.</text>
</comment>
<gene>
    <name evidence="1" type="ORF">OBE_13503</name>
</gene>
<organism evidence="1">
    <name type="scientific">human gut metagenome</name>
    <dbReference type="NCBI Taxonomy" id="408170"/>
    <lineage>
        <taxon>unclassified sequences</taxon>
        <taxon>metagenomes</taxon>
        <taxon>organismal metagenomes</taxon>
    </lineage>
</organism>
<evidence type="ECO:0000313" key="1">
    <source>
        <dbReference type="EMBL" id="EKC51640.1"/>
    </source>
</evidence>
<name>K1SDB4_9ZZZZ</name>
<dbReference type="EMBL" id="AJWZ01009320">
    <property type="protein sequence ID" value="EKC51640.1"/>
    <property type="molecule type" value="Genomic_DNA"/>
</dbReference>
<proteinExistence type="predicted"/>
<dbReference type="AlphaFoldDB" id="K1SDB4"/>